<protein>
    <submittedName>
        <fullName evidence="2">Uncharacterized protein</fullName>
    </submittedName>
</protein>
<keyword evidence="1" id="KW-0732">Signal</keyword>
<name>A0A371NRE1_9MICO</name>
<dbReference type="RefSeq" id="WP_116242675.1">
    <property type="nucleotide sequence ID" value="NZ_QUAB01000045.1"/>
</dbReference>
<evidence type="ECO:0000313" key="3">
    <source>
        <dbReference type="Proteomes" id="UP000262172"/>
    </source>
</evidence>
<gene>
    <name evidence="2" type="ORF">DY023_12520</name>
</gene>
<comment type="caution">
    <text evidence="2">The sequence shown here is derived from an EMBL/GenBank/DDBJ whole genome shotgun (WGS) entry which is preliminary data.</text>
</comment>
<dbReference type="EMBL" id="QUAB01000045">
    <property type="protein sequence ID" value="REJ04738.1"/>
    <property type="molecule type" value="Genomic_DNA"/>
</dbReference>
<keyword evidence="3" id="KW-1185">Reference proteome</keyword>
<dbReference type="OrthoDB" id="9774900at2"/>
<proteinExistence type="predicted"/>
<feature type="signal peptide" evidence="1">
    <location>
        <begin position="1"/>
        <end position="28"/>
    </location>
</feature>
<accession>A0A371NRE1</accession>
<evidence type="ECO:0000256" key="1">
    <source>
        <dbReference type="SAM" id="SignalP"/>
    </source>
</evidence>
<dbReference type="Proteomes" id="UP000262172">
    <property type="component" value="Unassembled WGS sequence"/>
</dbReference>
<feature type="chain" id="PRO_5016835512" evidence="1">
    <location>
        <begin position="29"/>
        <end position="394"/>
    </location>
</feature>
<evidence type="ECO:0000313" key="2">
    <source>
        <dbReference type="EMBL" id="REJ04738.1"/>
    </source>
</evidence>
<organism evidence="2 3">
    <name type="scientific">Microbacterium bovistercoris</name>
    <dbReference type="NCBI Taxonomy" id="2293570"/>
    <lineage>
        <taxon>Bacteria</taxon>
        <taxon>Bacillati</taxon>
        <taxon>Actinomycetota</taxon>
        <taxon>Actinomycetes</taxon>
        <taxon>Micrococcales</taxon>
        <taxon>Microbacteriaceae</taxon>
        <taxon>Microbacterium</taxon>
    </lineage>
</organism>
<dbReference type="AlphaFoldDB" id="A0A371NRE1"/>
<reference evidence="2 3" key="1">
    <citation type="submission" date="2018-08" db="EMBL/GenBank/DDBJ databases">
        <title>Isolation, diversity and antifungal activity of Actinobacteria from cow dung.</title>
        <authorList>
            <person name="Ling L."/>
        </authorList>
    </citation>
    <scope>NUCLEOTIDE SEQUENCE [LARGE SCALE GENOMIC DNA]</scope>
    <source>
        <strain evidence="2 3">NEAU-LLE</strain>
    </source>
</reference>
<sequence length="394" mass="42141">MFKKSTSCALAAGIAITLGLSLAPAAMADTAAGPTPAAVSGASQLDALRAELPADWAARVADARARFGLDATTWADQTRSVIDGSDYQCASTPVNAWLTAQLAGVDRPTMRAIDELAGFDLATYDALIFGAQDKRNTFGYDGSYTNDLNRTMDGMKKFWDFDGSDIQLIPMHGDTYRSIDRMVRVYTAVYGLDAGTAREIAEYVQSLILSQPGLRQGDNPYFTFNAFAFDPAPEDVEQFPGLTKRIIMGDGVMAGLRGIGLQDKAAPLGVLAHEYGHQVQYANNLFESPLTGPEATRRTELMADAYGTYYLVHARGGALNAARTLDVQASFYNVGDCAFTNDGHHGTPNQRLKSATFGASVVEAASNQGHKLGALAFDAKFEAVLPEIVAPDAH</sequence>